<evidence type="ECO:0000256" key="1">
    <source>
        <dbReference type="ARBA" id="ARBA00004141"/>
    </source>
</evidence>
<evidence type="ECO:0000256" key="2">
    <source>
        <dbReference type="ARBA" id="ARBA00006574"/>
    </source>
</evidence>
<evidence type="ECO:0008006" key="12">
    <source>
        <dbReference type="Google" id="ProtNLM"/>
    </source>
</evidence>
<dbReference type="AlphaFoldDB" id="E1ZEP4"/>
<feature type="compositionally biased region" description="Low complexity" evidence="8">
    <location>
        <begin position="479"/>
        <end position="488"/>
    </location>
</feature>
<dbReference type="GO" id="GO:0016020">
    <property type="term" value="C:membrane"/>
    <property type="evidence" value="ECO:0007669"/>
    <property type="project" value="UniProtKB-SubCell"/>
</dbReference>
<feature type="transmembrane region" description="Helical" evidence="9">
    <location>
        <begin position="600"/>
        <end position="619"/>
    </location>
</feature>
<feature type="transmembrane region" description="Helical" evidence="9">
    <location>
        <begin position="312"/>
        <end position="336"/>
    </location>
</feature>
<name>E1ZEP4_CHLVA</name>
<keyword evidence="6 9" id="KW-0472">Membrane</keyword>
<keyword evidence="7" id="KW-0568">Pathogenesis-related protein</keyword>
<gene>
    <name evidence="10" type="ORF">CHLNCDRAFT_133971</name>
</gene>
<evidence type="ECO:0000256" key="5">
    <source>
        <dbReference type="ARBA" id="ARBA00022989"/>
    </source>
</evidence>
<accession>E1ZEP4</accession>
<proteinExistence type="inferred from homology"/>
<dbReference type="EMBL" id="GL433844">
    <property type="protein sequence ID" value="EFN55695.1"/>
    <property type="molecule type" value="Genomic_DNA"/>
</dbReference>
<comment type="subcellular location">
    <subcellularLocation>
        <location evidence="1">Membrane</location>
        <topology evidence="1">Multi-pass membrane protein</topology>
    </subcellularLocation>
</comment>
<feature type="region of interest" description="Disordered" evidence="8">
    <location>
        <begin position="468"/>
        <end position="494"/>
    </location>
</feature>
<evidence type="ECO:0000256" key="4">
    <source>
        <dbReference type="ARBA" id="ARBA00022821"/>
    </source>
</evidence>
<dbReference type="RefSeq" id="XP_005847797.1">
    <property type="nucleotide sequence ID" value="XM_005847735.1"/>
</dbReference>
<feature type="transmembrane region" description="Helical" evidence="9">
    <location>
        <begin position="558"/>
        <end position="579"/>
    </location>
</feature>
<evidence type="ECO:0000256" key="7">
    <source>
        <dbReference type="ARBA" id="ARBA00023265"/>
    </source>
</evidence>
<evidence type="ECO:0000256" key="8">
    <source>
        <dbReference type="SAM" id="MobiDB-lite"/>
    </source>
</evidence>
<dbReference type="OrthoDB" id="1388414at2759"/>
<dbReference type="InParanoid" id="E1ZEP4"/>
<feature type="transmembrane region" description="Helical" evidence="9">
    <location>
        <begin position="20"/>
        <end position="42"/>
    </location>
</feature>
<keyword evidence="5 9" id="KW-1133">Transmembrane helix</keyword>
<sequence length="779" mass="81656">MGAGGVGEQGLQDSILETPVYVLAFVFFCFMALSIMFEYIVHFLQHLCQHKGRPGMADAVNKIVMELTLLGFVSLLLQTFSSPLGKMCDSPTMESWTWLSNLQGCPCCLAHTNSVSICAEMHHDCLYNVTSRQPFCGCEVTGSQAYIDSGGDTSAFVASGQLDDTCQPYELSELQFYIDVSTNALASLADLLGMSEGEMCALLGKNDTDYTVTATTEDEAYDINSNWESSFRRRRLLAGDGEGGDGGAITNPLAVILSNLERNYSGPGASPTTVHILPRVKLFKCTGSFMSSACPPGKVLLISANSLHQVHIWLFLIATFHVAVSMFQMAGAELLVRCLWRRWERQAQLQEAAGGAAAARLEPCASDMELGSAGKDAPAPAPAPAPAEPGAEAVVAAGAAAAGCAAAVAAGVRTLRRRWRYRKLQRHGAHGMALEAAICCMRSLSPLMVTRSTFLVMRAAWLSGMPQPAAAGGEVQEQPSSPGDAAGSSSGGGHKGGVVPAGAAAAAVEGQPPPDFVSHVLECLDHDMPALVGLSVEMGLVIVVIVLLTGAFGWAGSLVMLVAALMLLATNIALVALLRHSCRGGRPHPAKHRSKWWRRPSLLLGIPIRLLLFLVSYVFSTTTLLAWQFGTDSCFFDATADSWGNWALQHWVGLTMASVFLLWMSAATIPAFALAVHTHTRLPPRGAHGTPDASTHSGSQPMQLVPAWAGGGGGCLGGGAEAAGAEAGGGGPAQELRAEAQWLRARLAVVEASLAVQEAAAASPPAANGGGSGAKAHEA</sequence>
<reference evidence="10 11" key="1">
    <citation type="journal article" date="2010" name="Plant Cell">
        <title>The Chlorella variabilis NC64A genome reveals adaptation to photosymbiosis, coevolution with viruses, and cryptic sex.</title>
        <authorList>
            <person name="Blanc G."/>
            <person name="Duncan G."/>
            <person name="Agarkova I."/>
            <person name="Borodovsky M."/>
            <person name="Gurnon J."/>
            <person name="Kuo A."/>
            <person name="Lindquist E."/>
            <person name="Lucas S."/>
            <person name="Pangilinan J."/>
            <person name="Polle J."/>
            <person name="Salamov A."/>
            <person name="Terry A."/>
            <person name="Yamada T."/>
            <person name="Dunigan D.D."/>
            <person name="Grigoriev I.V."/>
            <person name="Claverie J.M."/>
            <person name="Van Etten J.L."/>
        </authorList>
    </citation>
    <scope>NUCLEOTIDE SEQUENCE [LARGE SCALE GENOMIC DNA]</scope>
    <source>
        <strain evidence="10 11">NC64A</strain>
    </source>
</reference>
<dbReference type="KEGG" id="cvr:CHLNCDRAFT_133971"/>
<organism evidence="11">
    <name type="scientific">Chlorella variabilis</name>
    <name type="common">Green alga</name>
    <dbReference type="NCBI Taxonomy" id="554065"/>
    <lineage>
        <taxon>Eukaryota</taxon>
        <taxon>Viridiplantae</taxon>
        <taxon>Chlorophyta</taxon>
        <taxon>core chlorophytes</taxon>
        <taxon>Trebouxiophyceae</taxon>
        <taxon>Chlorellales</taxon>
        <taxon>Chlorellaceae</taxon>
        <taxon>Chlorella clade</taxon>
        <taxon>Chlorella</taxon>
    </lineage>
</organism>
<dbReference type="Pfam" id="PF03094">
    <property type="entry name" value="Mlo"/>
    <property type="match status" value="3"/>
</dbReference>
<dbReference type="PANTHER" id="PTHR31942">
    <property type="entry name" value="MLO-LIKE PROTEIN 1"/>
    <property type="match status" value="1"/>
</dbReference>
<dbReference type="GO" id="GO:0006952">
    <property type="term" value="P:defense response"/>
    <property type="evidence" value="ECO:0007669"/>
    <property type="project" value="UniProtKB-KW"/>
</dbReference>
<protein>
    <recommendedName>
        <fullName evidence="12">MLO-like protein</fullName>
    </recommendedName>
</protein>
<evidence type="ECO:0000313" key="11">
    <source>
        <dbReference type="Proteomes" id="UP000008141"/>
    </source>
</evidence>
<keyword evidence="11" id="KW-1185">Reference proteome</keyword>
<feature type="transmembrane region" description="Helical" evidence="9">
    <location>
        <begin position="651"/>
        <end position="676"/>
    </location>
</feature>
<evidence type="ECO:0000256" key="6">
    <source>
        <dbReference type="ARBA" id="ARBA00023136"/>
    </source>
</evidence>
<dbReference type="Proteomes" id="UP000008141">
    <property type="component" value="Unassembled WGS sequence"/>
</dbReference>
<evidence type="ECO:0000256" key="9">
    <source>
        <dbReference type="SAM" id="Phobius"/>
    </source>
</evidence>
<evidence type="ECO:0000256" key="3">
    <source>
        <dbReference type="ARBA" id="ARBA00022692"/>
    </source>
</evidence>
<dbReference type="PANTHER" id="PTHR31942:SF52">
    <property type="entry name" value="MLO-LIKE PROTEIN 1"/>
    <property type="match status" value="1"/>
</dbReference>
<dbReference type="GeneID" id="17354904"/>
<evidence type="ECO:0000313" key="10">
    <source>
        <dbReference type="EMBL" id="EFN55695.1"/>
    </source>
</evidence>
<feature type="transmembrane region" description="Helical" evidence="9">
    <location>
        <begin position="531"/>
        <end position="552"/>
    </location>
</feature>
<keyword evidence="3 9" id="KW-0812">Transmembrane</keyword>
<comment type="similarity">
    <text evidence="2">Belongs to the MLO family.</text>
</comment>
<dbReference type="STRING" id="554065.E1ZEP4"/>
<keyword evidence="4" id="KW-0611">Plant defense</keyword>
<dbReference type="InterPro" id="IPR004326">
    <property type="entry name" value="Mlo"/>
</dbReference>
<feature type="region of interest" description="Disordered" evidence="8">
    <location>
        <begin position="760"/>
        <end position="779"/>
    </location>
</feature>
<feature type="transmembrane region" description="Helical" evidence="9">
    <location>
        <begin position="63"/>
        <end position="81"/>
    </location>
</feature>